<organism evidence="2 3">
    <name type="scientific">Pseudonocardia yunnanensis</name>
    <dbReference type="NCBI Taxonomy" id="58107"/>
    <lineage>
        <taxon>Bacteria</taxon>
        <taxon>Bacillati</taxon>
        <taxon>Actinomycetota</taxon>
        <taxon>Actinomycetes</taxon>
        <taxon>Pseudonocardiales</taxon>
        <taxon>Pseudonocardiaceae</taxon>
        <taxon>Pseudonocardia</taxon>
    </lineage>
</organism>
<evidence type="ECO:0000256" key="1">
    <source>
        <dbReference type="SAM" id="MobiDB-lite"/>
    </source>
</evidence>
<gene>
    <name evidence="2" type="ORF">ACFSJD_36480</name>
</gene>
<keyword evidence="3" id="KW-1185">Reference proteome</keyword>
<proteinExistence type="predicted"/>
<evidence type="ECO:0000313" key="2">
    <source>
        <dbReference type="EMBL" id="MFD1523029.1"/>
    </source>
</evidence>
<evidence type="ECO:0000313" key="3">
    <source>
        <dbReference type="Proteomes" id="UP001597114"/>
    </source>
</evidence>
<comment type="caution">
    <text evidence="2">The sequence shown here is derived from an EMBL/GenBank/DDBJ whole genome shotgun (WGS) entry which is preliminary data.</text>
</comment>
<accession>A0ABW4F952</accession>
<dbReference type="Proteomes" id="UP001597114">
    <property type="component" value="Unassembled WGS sequence"/>
</dbReference>
<feature type="region of interest" description="Disordered" evidence="1">
    <location>
        <begin position="48"/>
        <end position="72"/>
    </location>
</feature>
<sequence>MLSSVHLRGQEKGRPVYDLDEMVNDLAGHALVLSGGRRGPVRLALEQDGPDAAAGRQGLPSAGCGASRESWW</sequence>
<protein>
    <submittedName>
        <fullName evidence="2">Uncharacterized protein</fullName>
    </submittedName>
</protein>
<reference evidence="3" key="1">
    <citation type="journal article" date="2019" name="Int. J. Syst. Evol. Microbiol.">
        <title>The Global Catalogue of Microorganisms (GCM) 10K type strain sequencing project: providing services to taxonomists for standard genome sequencing and annotation.</title>
        <authorList>
            <consortium name="The Broad Institute Genomics Platform"/>
            <consortium name="The Broad Institute Genome Sequencing Center for Infectious Disease"/>
            <person name="Wu L."/>
            <person name="Ma J."/>
        </authorList>
    </citation>
    <scope>NUCLEOTIDE SEQUENCE [LARGE SCALE GENOMIC DNA]</scope>
    <source>
        <strain evidence="3">CCM 7043</strain>
    </source>
</reference>
<dbReference type="EMBL" id="JBHUCO010000054">
    <property type="protein sequence ID" value="MFD1523029.1"/>
    <property type="molecule type" value="Genomic_DNA"/>
</dbReference>
<dbReference type="RefSeq" id="WP_379659372.1">
    <property type="nucleotide sequence ID" value="NZ_BAAAUS010000050.1"/>
</dbReference>
<name>A0ABW4F952_9PSEU</name>